<dbReference type="KEGG" id="thf:MA03_02925"/>
<dbReference type="InterPro" id="IPR024615">
    <property type="entry name" value="CRISPR-assoc_Cmr2_N"/>
</dbReference>
<dbReference type="Gene3D" id="3.30.70.270">
    <property type="match status" value="1"/>
</dbReference>
<dbReference type="Pfam" id="PF12469">
    <property type="entry name" value="Cmr2_N"/>
    <property type="match status" value="1"/>
</dbReference>
<accession>A0A0F7FGS7</accession>
<feature type="domain" description="CRISPR-associated protein Cmr2 N-terminal" evidence="1">
    <location>
        <begin position="203"/>
        <end position="350"/>
    </location>
</feature>
<dbReference type="InterPro" id="IPR038242">
    <property type="entry name" value="Cmr2_N"/>
</dbReference>
<sequence>MSTSPSQLFIIKLKALLHDPPYKSLCIRERVNHKEEARLLRQALLAQIPLEGSDLDKFENIANNADVIAAGFDRWVLGPYYETGAIALDSIANIFDTRISEDIPSIPLQDAKKKTLEVIEELKKIIKQTLDSVNQDKDDIRLRLAYTLLYALYEPLYYLKELPPTLADTRVPTHTIFDHLYATASMVNLVANPTPDKPIRGFLVLVDFPGVHSFIDPARKTGDYWAGSWLLSNVMWRLAEKLISEFGPDVLISPTPRMNPYFLLKYLPRILRENLGEKADDVIKQVERITGQLIERLTGASLELEEWIQQPIIPATLLLVLPKGIHWTDTPESVASRITELFQESWKEIVDEILAEITTEPSKRVAQADAQTQAADTSVEGCAKLLPLRLLKRYYDIISQPPTGVRVSIVDVEEIYGEIIDCLKGSAEACTNLGLNPQASKLGLDGVEELARTLVFHASLEGLSRRPTLTSTPVPRTFWILEDAAFRPIYSQSYEDWIPCTQCGVEPAVLRLRKSFKGFELTFHPEDLSQILEDFCKTLKGEPNQLLQTLAEKLYYYFKPGEALGPYCILKRAVYIAKREKSFQSTDDVALEFYVSRLKSLVDFDKVAMKLAGLLRIEAPRVNDSSELAVLLAFGPNGGMTRNLDMAHSILVQRTKLQLSFEEFLARLSESVWLAVRDQHQNRYDHVARVFLKDLGRSKAYMSFLSNLMGVSEAREDVVRKILEVRTRYLIIYGDADGIGMLHSGRLPLKRTEYYTGIVDLIEKKGQPLTSKALADVKESYRKMYMLLDKILADANAIVNSPTLKAAITLALVITSLKDVVTVKKDLHGALIFAGGDDVVALAPVDVLPATLILRRNYRGENFFHRVNGLPLVSAIPTGRSLSVRVASLFDLMSDEISQTQLALEEDAKKAHWKKDGSEWYKDTVVFTSSRSAVRAVFPMSVLDDGRRIPVDVEVMESLARLYAALTLHVVSSSLPDDFARSYGEVLALLPLNGTSMRRLASYIAARNIQIKQDEEKTALKVADLIQELYGGGRWYTQLYSIFSQTHDSLQPLLLEYLKLVKLLRVIP</sequence>
<dbReference type="STRING" id="1550241.MA03_02925"/>
<evidence type="ECO:0000313" key="3">
    <source>
        <dbReference type="Proteomes" id="UP000067434"/>
    </source>
</evidence>
<dbReference type="OrthoDB" id="148218at2157"/>
<keyword evidence="3" id="KW-1185">Reference proteome</keyword>
<dbReference type="EMBL" id="CP009961">
    <property type="protein sequence ID" value="AKG38437.1"/>
    <property type="molecule type" value="Genomic_DNA"/>
</dbReference>
<dbReference type="GeneID" id="25401150"/>
<gene>
    <name evidence="2" type="ORF">MA03_02925</name>
</gene>
<protein>
    <recommendedName>
        <fullName evidence="1">CRISPR-associated protein Cmr2 N-terminal domain-containing protein</fullName>
    </recommendedName>
</protein>
<dbReference type="Gene3D" id="3.30.70.2220">
    <property type="entry name" value="CRISPR-Cas system, Cmr2 subunit, D1 domain, cysteine cluster"/>
    <property type="match status" value="1"/>
</dbReference>
<proteinExistence type="predicted"/>
<dbReference type="InterPro" id="IPR043128">
    <property type="entry name" value="Rev_trsase/Diguanyl_cyclase"/>
</dbReference>
<organism evidence="2 3">
    <name type="scientific">Infirmifilum uzonense</name>
    <dbReference type="NCBI Taxonomy" id="1550241"/>
    <lineage>
        <taxon>Archaea</taxon>
        <taxon>Thermoproteota</taxon>
        <taxon>Thermoprotei</taxon>
        <taxon>Thermofilales</taxon>
        <taxon>Thermofilaceae</taxon>
        <taxon>Infirmifilum</taxon>
    </lineage>
</organism>
<reference evidence="2 3" key="1">
    <citation type="journal article" date="2015" name="Stand. Genomic Sci.">
        <title>Complete genome sequence of and proposal of Thermofilum uzonense sp. nov. a novel hyperthermophilic crenarchaeon and emended description of the genus Thermofilum.</title>
        <authorList>
            <person name="Toshchakov S.V."/>
            <person name="Korzhenkov A.A."/>
            <person name="Samarov N.I."/>
            <person name="Mazunin I.O."/>
            <person name="Mozhey O.I."/>
            <person name="Shmyr I.S."/>
            <person name="Derbikova K.S."/>
            <person name="Taranov E.A."/>
            <person name="Dominova I.N."/>
            <person name="Bonch-Osmolovskaya E.A."/>
            <person name="Patrushev M.V."/>
            <person name="Podosokorskaya O.A."/>
            <person name="Kublanov I.V."/>
        </authorList>
    </citation>
    <scope>NUCLEOTIDE SEQUENCE [LARGE SCALE GENOMIC DNA]</scope>
    <source>
        <strain evidence="2 3">1807-2</strain>
    </source>
</reference>
<dbReference type="RefSeq" id="WP_052883842.1">
    <property type="nucleotide sequence ID" value="NZ_CP009961.1"/>
</dbReference>
<name>A0A0F7FGS7_9CREN</name>
<dbReference type="AlphaFoldDB" id="A0A0F7FGS7"/>
<dbReference type="HOGENOM" id="CLU_012640_0_0_2"/>
<dbReference type="NCBIfam" id="TIGR02577">
    <property type="entry name" value="cas_TM1794_Cmr2"/>
    <property type="match status" value="1"/>
</dbReference>
<evidence type="ECO:0000259" key="1">
    <source>
        <dbReference type="Pfam" id="PF12469"/>
    </source>
</evidence>
<evidence type="ECO:0000313" key="2">
    <source>
        <dbReference type="EMBL" id="AKG38437.1"/>
    </source>
</evidence>
<dbReference type="Proteomes" id="UP000067434">
    <property type="component" value="Chromosome"/>
</dbReference>
<dbReference type="PATRIC" id="fig|1550241.5.peg.621"/>
<dbReference type="InterPro" id="IPR013407">
    <property type="entry name" value="CRISPR-assoc_prot_Cmr2"/>
</dbReference>